<dbReference type="GO" id="GO:0047617">
    <property type="term" value="F:fatty acyl-CoA hydrolase activity"/>
    <property type="evidence" value="ECO:0007669"/>
    <property type="project" value="TreeGrafter"/>
</dbReference>
<dbReference type="PROSITE" id="PS01328">
    <property type="entry name" value="4HBCOA_THIOESTERASE"/>
    <property type="match status" value="1"/>
</dbReference>
<sequence length="158" mass="18220">MEQDRSNTLWHLHPLRVRYQETDQMGVVYHGNYVNWFEIGRTEFVRHYGMSYREIEEKGLLLPVVDLACKFILPAKYDDCLLICTAVEEFSPIRLAFASEIRRVEAGATYPSLCEGTPPGELLVRGGTKHVWVNSDFRPSRLDKTLPELYAELGKVSR</sequence>
<accession>A0A7W5AT88</accession>
<dbReference type="AlphaFoldDB" id="A0A7W5AT88"/>
<protein>
    <submittedName>
        <fullName evidence="4">Acyl-CoA thioester hydrolase</fullName>
        <ecNumber evidence="4">3.1.2.-</ecNumber>
    </submittedName>
</protein>
<dbReference type="InterPro" id="IPR029069">
    <property type="entry name" value="HotDog_dom_sf"/>
</dbReference>
<dbReference type="InterPro" id="IPR006684">
    <property type="entry name" value="YbgC/YbaW"/>
</dbReference>
<comment type="caution">
    <text evidence="4">The sequence shown here is derived from an EMBL/GenBank/DDBJ whole genome shotgun (WGS) entry which is preliminary data.</text>
</comment>
<comment type="similarity">
    <text evidence="1">Belongs to the 4-hydroxybenzoyl-CoA thioesterase family.</text>
</comment>
<dbReference type="Pfam" id="PF03061">
    <property type="entry name" value="4HBT"/>
    <property type="match status" value="1"/>
</dbReference>
<dbReference type="InterPro" id="IPR008272">
    <property type="entry name" value="HB-CoA_thioesterase_AS"/>
</dbReference>
<proteinExistence type="inferred from homology"/>
<dbReference type="SUPFAM" id="SSF54637">
    <property type="entry name" value="Thioesterase/thiol ester dehydrase-isomerase"/>
    <property type="match status" value="1"/>
</dbReference>
<organism evidence="4 5">
    <name type="scientific">Paenibacillus phyllosphaerae</name>
    <dbReference type="NCBI Taxonomy" id="274593"/>
    <lineage>
        <taxon>Bacteria</taxon>
        <taxon>Bacillati</taxon>
        <taxon>Bacillota</taxon>
        <taxon>Bacilli</taxon>
        <taxon>Bacillales</taxon>
        <taxon>Paenibacillaceae</taxon>
        <taxon>Paenibacillus</taxon>
    </lineage>
</organism>
<dbReference type="EMBL" id="JACHXK010000001">
    <property type="protein sequence ID" value="MBB3108263.1"/>
    <property type="molecule type" value="Genomic_DNA"/>
</dbReference>
<gene>
    <name evidence="4" type="ORF">FHS18_000291</name>
</gene>
<dbReference type="EC" id="3.1.2.-" evidence="4"/>
<dbReference type="RefSeq" id="WP_183596158.1">
    <property type="nucleotide sequence ID" value="NZ_JACHXK010000001.1"/>
</dbReference>
<dbReference type="Proteomes" id="UP000570361">
    <property type="component" value="Unassembled WGS sequence"/>
</dbReference>
<dbReference type="NCBIfam" id="TIGR00051">
    <property type="entry name" value="YbgC/FadM family acyl-CoA thioesterase"/>
    <property type="match status" value="1"/>
</dbReference>
<evidence type="ECO:0000313" key="5">
    <source>
        <dbReference type="Proteomes" id="UP000570361"/>
    </source>
</evidence>
<evidence type="ECO:0000256" key="1">
    <source>
        <dbReference type="ARBA" id="ARBA00005953"/>
    </source>
</evidence>
<dbReference type="PANTHER" id="PTHR31793">
    <property type="entry name" value="4-HYDROXYBENZOYL-COA THIOESTERASE FAMILY MEMBER"/>
    <property type="match status" value="1"/>
</dbReference>
<dbReference type="PIRSF" id="PIRSF003230">
    <property type="entry name" value="YbgC"/>
    <property type="match status" value="1"/>
</dbReference>
<name>A0A7W5AT88_9BACL</name>
<dbReference type="InterPro" id="IPR050563">
    <property type="entry name" value="4-hydroxybenzoyl-CoA_TE"/>
</dbReference>
<evidence type="ECO:0000259" key="3">
    <source>
        <dbReference type="Pfam" id="PF03061"/>
    </source>
</evidence>
<dbReference type="InterPro" id="IPR006683">
    <property type="entry name" value="Thioestr_dom"/>
</dbReference>
<dbReference type="CDD" id="cd00586">
    <property type="entry name" value="4HBT"/>
    <property type="match status" value="1"/>
</dbReference>
<reference evidence="4 5" key="1">
    <citation type="submission" date="2020-08" db="EMBL/GenBank/DDBJ databases">
        <title>Genomic Encyclopedia of Type Strains, Phase III (KMG-III): the genomes of soil and plant-associated and newly described type strains.</title>
        <authorList>
            <person name="Whitman W."/>
        </authorList>
    </citation>
    <scope>NUCLEOTIDE SEQUENCE [LARGE SCALE GENOMIC DNA]</scope>
    <source>
        <strain evidence="4 5">CECT 5862</strain>
    </source>
</reference>
<dbReference type="PANTHER" id="PTHR31793:SF27">
    <property type="entry name" value="NOVEL THIOESTERASE SUPERFAMILY DOMAIN AND SAPOSIN A-TYPE DOMAIN CONTAINING PROTEIN (0610012H03RIK)"/>
    <property type="match status" value="1"/>
</dbReference>
<evidence type="ECO:0000313" key="4">
    <source>
        <dbReference type="EMBL" id="MBB3108263.1"/>
    </source>
</evidence>
<keyword evidence="2 4" id="KW-0378">Hydrolase</keyword>
<dbReference type="Gene3D" id="3.10.129.10">
    <property type="entry name" value="Hotdog Thioesterase"/>
    <property type="match status" value="1"/>
</dbReference>
<keyword evidence="5" id="KW-1185">Reference proteome</keyword>
<feature type="domain" description="Thioesterase" evidence="3">
    <location>
        <begin position="25"/>
        <end position="101"/>
    </location>
</feature>
<evidence type="ECO:0000256" key="2">
    <source>
        <dbReference type="ARBA" id="ARBA00022801"/>
    </source>
</evidence>